<sequence>MESLFRVANELQIKIIYIPLGHINNGLFGLSLPESRTIILDVKLLQPEYDKLHRCIMAEEIGHMVAGATVNALGIHTNYSLNRKITEEEEKALLWATEKLIPTNEITLLLQEGFFNCEDLADYFGVTVWFMFRKLEFMQVYCEDKKDIIRPVIKKAKISCF</sequence>
<dbReference type="Pfam" id="PF06114">
    <property type="entry name" value="Peptidase_M78"/>
    <property type="match status" value="1"/>
</dbReference>
<dbReference type="InterPro" id="IPR010359">
    <property type="entry name" value="IrrE_HExxH"/>
</dbReference>
<proteinExistence type="predicted"/>
<dbReference type="RefSeq" id="WP_092485580.1">
    <property type="nucleotide sequence ID" value="NZ_FOYM01000025.1"/>
</dbReference>
<feature type="domain" description="IrrE N-terminal-like" evidence="1">
    <location>
        <begin position="9"/>
        <end position="128"/>
    </location>
</feature>
<accession>A0A1I6E3W2</accession>
<evidence type="ECO:0000259" key="1">
    <source>
        <dbReference type="Pfam" id="PF06114"/>
    </source>
</evidence>
<organism evidence="2 3">
    <name type="scientific">Desulfoscipio geothermicus DSM 3669</name>
    <dbReference type="NCBI Taxonomy" id="1121426"/>
    <lineage>
        <taxon>Bacteria</taxon>
        <taxon>Bacillati</taxon>
        <taxon>Bacillota</taxon>
        <taxon>Clostridia</taxon>
        <taxon>Eubacteriales</taxon>
        <taxon>Desulfallaceae</taxon>
        <taxon>Desulfoscipio</taxon>
    </lineage>
</organism>
<protein>
    <recommendedName>
        <fullName evidence="1">IrrE N-terminal-like domain-containing protein</fullName>
    </recommendedName>
</protein>
<keyword evidence="3" id="KW-1185">Reference proteome</keyword>
<evidence type="ECO:0000313" key="3">
    <source>
        <dbReference type="Proteomes" id="UP000199584"/>
    </source>
</evidence>
<dbReference type="STRING" id="39060.SAMN05660706_12523"/>
<dbReference type="Proteomes" id="UP000199584">
    <property type="component" value="Unassembled WGS sequence"/>
</dbReference>
<dbReference type="EMBL" id="FOYM01000025">
    <property type="protein sequence ID" value="SFR12413.1"/>
    <property type="molecule type" value="Genomic_DNA"/>
</dbReference>
<evidence type="ECO:0000313" key="2">
    <source>
        <dbReference type="EMBL" id="SFR12413.1"/>
    </source>
</evidence>
<reference evidence="3" key="1">
    <citation type="submission" date="2016-10" db="EMBL/GenBank/DDBJ databases">
        <authorList>
            <person name="Varghese N."/>
            <person name="Submissions S."/>
        </authorList>
    </citation>
    <scope>NUCLEOTIDE SEQUENCE [LARGE SCALE GENOMIC DNA]</scope>
    <source>
        <strain evidence="3">DSM 3669</strain>
    </source>
</reference>
<name>A0A1I6E3W2_9FIRM</name>
<dbReference type="AlphaFoldDB" id="A0A1I6E3W2"/>
<gene>
    <name evidence="2" type="ORF">SAMN05660706_12523</name>
</gene>
<dbReference type="OrthoDB" id="1707128at2"/>